<evidence type="ECO:0000313" key="3">
    <source>
        <dbReference type="EMBL" id="VTR92506.1"/>
    </source>
</evidence>
<dbReference type="InterPro" id="IPR012334">
    <property type="entry name" value="Pectin_lyas_fold"/>
</dbReference>
<dbReference type="PANTHER" id="PTHR11319">
    <property type="entry name" value="G PROTEIN-COUPLED RECEPTOR-RELATED"/>
    <property type="match status" value="1"/>
</dbReference>
<keyword evidence="4" id="KW-1185">Reference proteome</keyword>
<dbReference type="SUPFAM" id="SSF69318">
    <property type="entry name" value="Integrin alpha N-terminal domain"/>
    <property type="match status" value="1"/>
</dbReference>
<evidence type="ECO:0000259" key="2">
    <source>
        <dbReference type="Pfam" id="PF13229"/>
    </source>
</evidence>
<dbReference type="SUPFAM" id="SSF51126">
    <property type="entry name" value="Pectin lyase-like"/>
    <property type="match status" value="2"/>
</dbReference>
<accession>A0A6P2CVT5</accession>
<dbReference type="EMBL" id="LR593886">
    <property type="protein sequence ID" value="VTR92506.1"/>
    <property type="molecule type" value="Genomic_DNA"/>
</dbReference>
<protein>
    <recommendedName>
        <fullName evidence="2">Right handed beta helix domain-containing protein</fullName>
    </recommendedName>
</protein>
<dbReference type="GO" id="GO:0005509">
    <property type="term" value="F:calcium ion binding"/>
    <property type="evidence" value="ECO:0007669"/>
    <property type="project" value="InterPro"/>
</dbReference>
<name>A0A6P2CVT5_9BACT</name>
<dbReference type="InterPro" id="IPR015919">
    <property type="entry name" value="Cadherin-like_sf"/>
</dbReference>
<dbReference type="SMART" id="SM00710">
    <property type="entry name" value="PbH1"/>
    <property type="match status" value="10"/>
</dbReference>
<dbReference type="Gene3D" id="2.130.10.130">
    <property type="entry name" value="Integrin alpha, N-terminal"/>
    <property type="match status" value="2"/>
</dbReference>
<reference evidence="3 4" key="1">
    <citation type="submission" date="2019-05" db="EMBL/GenBank/DDBJ databases">
        <authorList>
            <consortium name="Science for Life Laboratories"/>
        </authorList>
    </citation>
    <scope>NUCLEOTIDE SEQUENCE [LARGE SCALE GENOMIC DNA]</scope>
    <source>
        <strain evidence="3">Soil9</strain>
    </source>
</reference>
<dbReference type="Pfam" id="PF13517">
    <property type="entry name" value="FG-GAP_3"/>
    <property type="match status" value="2"/>
</dbReference>
<dbReference type="InterPro" id="IPR059226">
    <property type="entry name" value="Choice_anch_Q_dom"/>
</dbReference>
<dbReference type="Pfam" id="PF05345">
    <property type="entry name" value="He_PIG"/>
    <property type="match status" value="1"/>
</dbReference>
<dbReference type="AlphaFoldDB" id="A0A6P2CVT5"/>
<dbReference type="Pfam" id="PF13229">
    <property type="entry name" value="Beta_helix"/>
    <property type="match status" value="1"/>
</dbReference>
<dbReference type="PANTHER" id="PTHR11319:SF35">
    <property type="entry name" value="OUTER MEMBRANE PROTEIN PMPC-RELATED"/>
    <property type="match status" value="1"/>
</dbReference>
<dbReference type="Proteomes" id="UP000464178">
    <property type="component" value="Chromosome"/>
</dbReference>
<gene>
    <name evidence="3" type="ORF">SOIL9_52080</name>
</gene>
<dbReference type="InterPro" id="IPR013517">
    <property type="entry name" value="FG-GAP"/>
</dbReference>
<dbReference type="InterPro" id="IPR039448">
    <property type="entry name" value="Beta_helix"/>
</dbReference>
<keyword evidence="1" id="KW-0732">Signal</keyword>
<dbReference type="InterPro" id="IPR028994">
    <property type="entry name" value="Integrin_alpha_N"/>
</dbReference>
<dbReference type="InterPro" id="IPR011050">
    <property type="entry name" value="Pectin_lyase_fold/virulence"/>
</dbReference>
<dbReference type="Gene3D" id="2.160.20.10">
    <property type="entry name" value="Single-stranded right-handed beta-helix, Pectin lyase-like"/>
    <property type="match status" value="1"/>
</dbReference>
<dbReference type="Gene3D" id="2.60.40.10">
    <property type="entry name" value="Immunoglobulins"/>
    <property type="match status" value="1"/>
</dbReference>
<dbReference type="InterPro" id="IPR006626">
    <property type="entry name" value="PbH1"/>
</dbReference>
<feature type="domain" description="Right handed beta helix" evidence="2">
    <location>
        <begin position="255"/>
        <end position="395"/>
    </location>
</feature>
<organism evidence="3 4">
    <name type="scientific">Gemmata massiliana</name>
    <dbReference type="NCBI Taxonomy" id="1210884"/>
    <lineage>
        <taxon>Bacteria</taxon>
        <taxon>Pseudomonadati</taxon>
        <taxon>Planctomycetota</taxon>
        <taxon>Planctomycetia</taxon>
        <taxon>Gemmatales</taxon>
        <taxon>Gemmataceae</taxon>
        <taxon>Gemmata</taxon>
    </lineage>
</organism>
<dbReference type="NCBIfam" id="NF041518">
    <property type="entry name" value="choice_anch_Q"/>
    <property type="match status" value="1"/>
</dbReference>
<dbReference type="KEGG" id="gms:SOIL9_52080"/>
<evidence type="ECO:0000313" key="4">
    <source>
        <dbReference type="Proteomes" id="UP000464178"/>
    </source>
</evidence>
<dbReference type="InterPro" id="IPR013783">
    <property type="entry name" value="Ig-like_fold"/>
</dbReference>
<proteinExistence type="predicted"/>
<sequence length="954" mass="93147">MPTYSSRSVRKSLLTRLGLERMEERDVPAFYLVTGTTDIVAPTPTLGDGSAGAPIQVASLRSAVALANASSDNDTIILQADSTYQLTDTTNYNLEIADASTAGALTITGAGETATTIQAAFAAPGSEGRIFSVLDGANLTLSNVTLTGGNASAGGAILAYAETTTTQLTLSNVTLTGNSASSYGGAIRLSAFDGGAIAAVMTDVTLTNNTAGYGGALAVLGYGGAVTATLTNATMSGNTATVYGGAVTMFAFGYGGVFTSTLTNSTVSENTAVYGGGGISVSGYGGITLTNSTVSGNTAMYGSGGGIAAVYGGTLAISNSTISGNTAAAYGGGIAVIQDLYDGELTVTNSTVSGNRAGFGGGVAILFDAGGANTLTNSTVSGNIGTYGGGGLLLSSSQPAAPLDLVNSTVSGNSTNSYGGGIAFNGGDGSLLNSTVTRNLGYGGGVAAGSGTVEIQNAIVAGNFDPAGTTADDLRAHSGTPFVVTYSLIGATDGAPLDPTSANNLTGTVASPLDPRLGALANNGGPTRTHALLANSPARNTGNPNFTAPTVDQRGQARVLDGRLDVGAFEAQTITVGPGVFPTSAAGRAYTATLTASGASGPFAYIVTAGALPPGLTLSPTGELAGTPTASGTYTFTVGVTGAAGADGAHEFSLTVAASATPPKFVLGAGSNGRIQIAGVAGTSIPAFNGFQGEVRVATADLNGDGVLDVIAGAGAGASGGHVKVFDGSTGAEIRSFFAFGGYTGGVYVSTGDINGDGVADIIVGAGAGASGGHVKVFDGKTGDLVRSFFAFDGFAGGARVASGDVNGDGVADIIVGAGAGASGGHVKVFDGKTGDLVRSFFAFAEFAGGVFVGAADLDGDGTDEILAGADAGADPQVRVFGATNMPRLSFLAYAPTFRGGVRVAGFDVNGDGWDEIITGSGPGAAGDGRVFDSAGQLLSSQVVPDTLTGIFVG</sequence>
<dbReference type="SUPFAM" id="SSF49313">
    <property type="entry name" value="Cadherin-like"/>
    <property type="match status" value="1"/>
</dbReference>
<dbReference type="RefSeq" id="WP_162667355.1">
    <property type="nucleotide sequence ID" value="NZ_LR593886.1"/>
</dbReference>
<dbReference type="GO" id="GO:0016020">
    <property type="term" value="C:membrane"/>
    <property type="evidence" value="ECO:0007669"/>
    <property type="project" value="InterPro"/>
</dbReference>
<evidence type="ECO:0000256" key="1">
    <source>
        <dbReference type="ARBA" id="ARBA00022729"/>
    </source>
</evidence>